<comment type="caution">
    <text evidence="4">The sequence shown here is derived from an EMBL/GenBank/DDBJ whole genome shotgun (WGS) entry which is preliminary data.</text>
</comment>
<keyword evidence="5" id="KW-1185">Reference proteome</keyword>
<dbReference type="EMBL" id="JAVIJP010000017">
    <property type="protein sequence ID" value="KAL3640646.1"/>
    <property type="molecule type" value="Genomic_DNA"/>
</dbReference>
<name>A0ABD3DI90_9LAMI</name>
<sequence>MVSDSNTKASIALALSNSKDFGKKKRANRSAKLKQCKLDARREQWLSQVKNKGGRKEKAVSGNPIHSENGGTLPIEKLEIKPIVVDEIYGNGPRCSDSDSSSSKSNISSLLGRNDSGVNFTASSRSSSSNSCFSSSMSDEEDEGEDVSDHGDDDDDCLDDWEAMADALVADEQKNNHTSEHCSQQDVDNEQCLGNDSSCGNQESRGTAIGPRAWRPNDEFRPQSLPNLKLISDGQAVSCPICYEDLDDTDSSFLPCLCGFRLCLFCHNRIIEDDGRCPGCRKKYDC</sequence>
<dbReference type="InterPro" id="IPR039780">
    <property type="entry name" value="Mot2"/>
</dbReference>
<dbReference type="Proteomes" id="UP001632038">
    <property type="component" value="Unassembled WGS sequence"/>
</dbReference>
<dbReference type="PROSITE" id="PS50089">
    <property type="entry name" value="ZF_RING_2"/>
    <property type="match status" value="1"/>
</dbReference>
<feature type="domain" description="RING-type" evidence="3">
    <location>
        <begin position="239"/>
        <end position="281"/>
    </location>
</feature>
<feature type="region of interest" description="Disordered" evidence="2">
    <location>
        <begin position="92"/>
        <end position="158"/>
    </location>
</feature>
<dbReference type="InterPro" id="IPR039515">
    <property type="entry name" value="NOT4_mRING-HC-C4C4"/>
</dbReference>
<keyword evidence="1" id="KW-0479">Metal-binding</keyword>
<feature type="region of interest" description="Disordered" evidence="2">
    <location>
        <begin position="198"/>
        <end position="221"/>
    </location>
</feature>
<dbReference type="Gene3D" id="3.30.40.10">
    <property type="entry name" value="Zinc/RING finger domain, C3HC4 (zinc finger)"/>
    <property type="match status" value="1"/>
</dbReference>
<dbReference type="PANTHER" id="PTHR12603:SF0">
    <property type="entry name" value="CCR4-NOT TRANSCRIPTION COMPLEX SUBUNIT 4"/>
    <property type="match status" value="1"/>
</dbReference>
<feature type="compositionally biased region" description="Low complexity" evidence="2">
    <location>
        <begin position="98"/>
        <end position="109"/>
    </location>
</feature>
<keyword evidence="1" id="KW-0862">Zinc</keyword>
<dbReference type="GO" id="GO:0008270">
    <property type="term" value="F:zinc ion binding"/>
    <property type="evidence" value="ECO:0007669"/>
    <property type="project" value="UniProtKB-KW"/>
</dbReference>
<dbReference type="InterPro" id="IPR001841">
    <property type="entry name" value="Znf_RING"/>
</dbReference>
<protein>
    <recommendedName>
        <fullName evidence="3">RING-type domain-containing protein</fullName>
    </recommendedName>
</protein>
<evidence type="ECO:0000256" key="1">
    <source>
        <dbReference type="PROSITE-ProRule" id="PRU00175"/>
    </source>
</evidence>
<dbReference type="CDD" id="cd16618">
    <property type="entry name" value="mRING-HC-C4C4_CNOT4"/>
    <property type="match status" value="1"/>
</dbReference>
<evidence type="ECO:0000313" key="4">
    <source>
        <dbReference type="EMBL" id="KAL3640646.1"/>
    </source>
</evidence>
<reference evidence="5" key="1">
    <citation type="journal article" date="2024" name="IScience">
        <title>Strigolactones Initiate the Formation of Haustorium-like Structures in Castilleja.</title>
        <authorList>
            <person name="Buerger M."/>
            <person name="Peterson D."/>
            <person name="Chory J."/>
        </authorList>
    </citation>
    <scope>NUCLEOTIDE SEQUENCE [LARGE SCALE GENOMIC DNA]</scope>
</reference>
<evidence type="ECO:0000256" key="2">
    <source>
        <dbReference type="SAM" id="MobiDB-lite"/>
    </source>
</evidence>
<gene>
    <name evidence="4" type="ORF">CASFOL_015614</name>
</gene>
<evidence type="ECO:0000313" key="5">
    <source>
        <dbReference type="Proteomes" id="UP001632038"/>
    </source>
</evidence>
<feature type="compositionally biased region" description="Low complexity" evidence="2">
    <location>
        <begin position="123"/>
        <end position="137"/>
    </location>
</feature>
<dbReference type="PANTHER" id="PTHR12603">
    <property type="entry name" value="CCR4-NOT TRANSCRIPTION COMPLEX RELATED"/>
    <property type="match status" value="1"/>
</dbReference>
<organism evidence="4 5">
    <name type="scientific">Castilleja foliolosa</name>
    <dbReference type="NCBI Taxonomy" id="1961234"/>
    <lineage>
        <taxon>Eukaryota</taxon>
        <taxon>Viridiplantae</taxon>
        <taxon>Streptophyta</taxon>
        <taxon>Embryophyta</taxon>
        <taxon>Tracheophyta</taxon>
        <taxon>Spermatophyta</taxon>
        <taxon>Magnoliopsida</taxon>
        <taxon>eudicotyledons</taxon>
        <taxon>Gunneridae</taxon>
        <taxon>Pentapetalae</taxon>
        <taxon>asterids</taxon>
        <taxon>lamiids</taxon>
        <taxon>Lamiales</taxon>
        <taxon>Orobanchaceae</taxon>
        <taxon>Pedicularideae</taxon>
        <taxon>Castillejinae</taxon>
        <taxon>Castilleja</taxon>
    </lineage>
</organism>
<accession>A0ABD3DI90</accession>
<keyword evidence="1" id="KW-0863">Zinc-finger</keyword>
<feature type="compositionally biased region" description="Acidic residues" evidence="2">
    <location>
        <begin position="138"/>
        <end position="158"/>
    </location>
</feature>
<proteinExistence type="predicted"/>
<dbReference type="InterPro" id="IPR013083">
    <property type="entry name" value="Znf_RING/FYVE/PHD"/>
</dbReference>
<dbReference type="AlphaFoldDB" id="A0ABD3DI90"/>
<dbReference type="Pfam" id="PF14570">
    <property type="entry name" value="zf-RING_4"/>
    <property type="match status" value="1"/>
</dbReference>
<feature type="region of interest" description="Disordered" evidence="2">
    <location>
        <begin position="45"/>
        <end position="72"/>
    </location>
</feature>
<dbReference type="SUPFAM" id="SSF57850">
    <property type="entry name" value="RING/U-box"/>
    <property type="match status" value="1"/>
</dbReference>
<evidence type="ECO:0000259" key="3">
    <source>
        <dbReference type="PROSITE" id="PS50089"/>
    </source>
</evidence>